<dbReference type="Proteomes" id="UP000324222">
    <property type="component" value="Unassembled WGS sequence"/>
</dbReference>
<proteinExistence type="predicted"/>
<comment type="caution">
    <text evidence="1">The sequence shown here is derived from an EMBL/GenBank/DDBJ whole genome shotgun (WGS) entry which is preliminary data.</text>
</comment>
<keyword evidence="2" id="KW-1185">Reference proteome</keyword>
<organism evidence="1 2">
    <name type="scientific">Portunus trituberculatus</name>
    <name type="common">Swimming crab</name>
    <name type="synonym">Neptunus trituberculatus</name>
    <dbReference type="NCBI Taxonomy" id="210409"/>
    <lineage>
        <taxon>Eukaryota</taxon>
        <taxon>Metazoa</taxon>
        <taxon>Ecdysozoa</taxon>
        <taxon>Arthropoda</taxon>
        <taxon>Crustacea</taxon>
        <taxon>Multicrustacea</taxon>
        <taxon>Malacostraca</taxon>
        <taxon>Eumalacostraca</taxon>
        <taxon>Eucarida</taxon>
        <taxon>Decapoda</taxon>
        <taxon>Pleocyemata</taxon>
        <taxon>Brachyura</taxon>
        <taxon>Eubrachyura</taxon>
        <taxon>Portunoidea</taxon>
        <taxon>Portunidae</taxon>
        <taxon>Portuninae</taxon>
        <taxon>Portunus</taxon>
    </lineage>
</organism>
<reference evidence="1 2" key="1">
    <citation type="submission" date="2019-05" db="EMBL/GenBank/DDBJ databases">
        <title>Another draft genome of Portunus trituberculatus and its Hox gene families provides insights of decapod evolution.</title>
        <authorList>
            <person name="Jeong J.-H."/>
            <person name="Song I."/>
            <person name="Kim S."/>
            <person name="Choi T."/>
            <person name="Kim D."/>
            <person name="Ryu S."/>
            <person name="Kim W."/>
        </authorList>
    </citation>
    <scope>NUCLEOTIDE SEQUENCE [LARGE SCALE GENOMIC DNA]</scope>
    <source>
        <tissue evidence="1">Muscle</tissue>
    </source>
</reference>
<name>A0A5B7DSV8_PORTR</name>
<gene>
    <name evidence="1" type="ORF">E2C01_017778</name>
</gene>
<accession>A0A5B7DSV8</accession>
<dbReference type="EMBL" id="VSRR010001362">
    <property type="protein sequence ID" value="MPC24691.1"/>
    <property type="molecule type" value="Genomic_DNA"/>
</dbReference>
<sequence>MKELTYSLSVGLLRITRRRGDMLQALKILQNRDHTRDTSQEQQNNNELEKYCRIKCPETSVLV</sequence>
<evidence type="ECO:0000313" key="2">
    <source>
        <dbReference type="Proteomes" id="UP000324222"/>
    </source>
</evidence>
<protein>
    <submittedName>
        <fullName evidence="1">Uncharacterized protein</fullName>
    </submittedName>
</protein>
<evidence type="ECO:0000313" key="1">
    <source>
        <dbReference type="EMBL" id="MPC24691.1"/>
    </source>
</evidence>
<dbReference type="AlphaFoldDB" id="A0A5B7DSV8"/>